<feature type="transmembrane region" description="Helical" evidence="1">
    <location>
        <begin position="20"/>
        <end position="39"/>
    </location>
</feature>
<keyword evidence="1" id="KW-1133">Transmembrane helix</keyword>
<dbReference type="AlphaFoldDB" id="A0A241XS16"/>
<protein>
    <submittedName>
        <fullName evidence="2">Uncharacterized protein</fullName>
    </submittedName>
</protein>
<keyword evidence="1" id="KW-0472">Membrane</keyword>
<dbReference type="Proteomes" id="UP000194857">
    <property type="component" value="Unassembled WGS sequence"/>
</dbReference>
<comment type="caution">
    <text evidence="2">The sequence shown here is derived from an EMBL/GenBank/DDBJ whole genome shotgun (WGS) entry which is preliminary data.</text>
</comment>
<name>A0A241XS16_PSEAI</name>
<accession>A0A241XS16</accession>
<sequence>MSASNPVNPRGQMIGRALDVVLAIVIMLVLFWITSLLVAPKYHGFIALVGGVAGGFFGVHKPFLVATSKLKRRFGLPAESWGFQSRSGGQGA</sequence>
<evidence type="ECO:0000256" key="1">
    <source>
        <dbReference type="SAM" id="Phobius"/>
    </source>
</evidence>
<proteinExistence type="predicted"/>
<evidence type="ECO:0000313" key="2">
    <source>
        <dbReference type="EMBL" id="OTI63207.1"/>
    </source>
</evidence>
<dbReference type="EMBL" id="NFFZ01000004">
    <property type="protein sequence ID" value="OTI63207.1"/>
    <property type="molecule type" value="Genomic_DNA"/>
</dbReference>
<evidence type="ECO:0000313" key="3">
    <source>
        <dbReference type="Proteomes" id="UP000194857"/>
    </source>
</evidence>
<gene>
    <name evidence="2" type="ORF">CAZ10_10255</name>
</gene>
<organism evidence="2 3">
    <name type="scientific">Pseudomonas aeruginosa</name>
    <dbReference type="NCBI Taxonomy" id="287"/>
    <lineage>
        <taxon>Bacteria</taxon>
        <taxon>Pseudomonadati</taxon>
        <taxon>Pseudomonadota</taxon>
        <taxon>Gammaproteobacteria</taxon>
        <taxon>Pseudomonadales</taxon>
        <taxon>Pseudomonadaceae</taxon>
        <taxon>Pseudomonas</taxon>
    </lineage>
</organism>
<feature type="transmembrane region" description="Helical" evidence="1">
    <location>
        <begin position="45"/>
        <end position="64"/>
    </location>
</feature>
<reference evidence="2 3" key="1">
    <citation type="submission" date="2017-05" db="EMBL/GenBank/DDBJ databases">
        <authorList>
            <person name="Song R."/>
            <person name="Chenine A.L."/>
            <person name="Ruprecht R.M."/>
        </authorList>
    </citation>
    <scope>NUCLEOTIDE SEQUENCE [LARGE SCALE GENOMIC DNA]</scope>
    <source>
        <strain evidence="2 3">S567_C10_BS</strain>
    </source>
</reference>
<keyword evidence="1" id="KW-0812">Transmembrane</keyword>
<dbReference type="RefSeq" id="WP_065327486.1">
    <property type="nucleotide sequence ID" value="NZ_NFFZ01000004.1"/>
</dbReference>